<dbReference type="SUPFAM" id="SSF50952">
    <property type="entry name" value="Soluble quinoprotein glucose dehydrogenase"/>
    <property type="match status" value="1"/>
</dbReference>
<reference evidence="7" key="1">
    <citation type="submission" date="2021-06" db="EMBL/GenBank/DDBJ databases">
        <title>44 bacteria genomes isolated from Dapeng, Shenzhen.</title>
        <authorList>
            <person name="Zheng W."/>
            <person name="Yu S."/>
            <person name="Huang Y."/>
        </authorList>
    </citation>
    <scope>NUCLEOTIDE SEQUENCE</scope>
    <source>
        <strain evidence="7">DP5N28-2</strain>
    </source>
</reference>
<dbReference type="PROSITE" id="PS51257">
    <property type="entry name" value="PROKAR_LIPOPROTEIN"/>
    <property type="match status" value="1"/>
</dbReference>
<evidence type="ECO:0000256" key="3">
    <source>
        <dbReference type="ARBA" id="ARBA00023004"/>
    </source>
</evidence>
<keyword evidence="2 4" id="KW-0479">Metal-binding</keyword>
<evidence type="ECO:0000259" key="6">
    <source>
        <dbReference type="PROSITE" id="PS51007"/>
    </source>
</evidence>
<dbReference type="EMBL" id="JAHVHU010000015">
    <property type="protein sequence ID" value="MBY5959529.1"/>
    <property type="molecule type" value="Genomic_DNA"/>
</dbReference>
<accession>A0A953HP05</accession>
<dbReference type="AlphaFoldDB" id="A0A953HP05"/>
<organism evidence="7 8">
    <name type="scientific">Membranihabitans marinus</name>
    <dbReference type="NCBI Taxonomy" id="1227546"/>
    <lineage>
        <taxon>Bacteria</taxon>
        <taxon>Pseudomonadati</taxon>
        <taxon>Bacteroidota</taxon>
        <taxon>Saprospiria</taxon>
        <taxon>Saprospirales</taxon>
        <taxon>Saprospiraceae</taxon>
        <taxon>Membranihabitans</taxon>
    </lineage>
</organism>
<keyword evidence="1 4" id="KW-0349">Heme</keyword>
<dbReference type="GO" id="GO:0020037">
    <property type="term" value="F:heme binding"/>
    <property type="evidence" value="ECO:0007669"/>
    <property type="project" value="InterPro"/>
</dbReference>
<dbReference type="InterPro" id="IPR011041">
    <property type="entry name" value="Quinoprot_gluc/sorb_DH_b-prop"/>
</dbReference>
<dbReference type="SUPFAM" id="SSF46626">
    <property type="entry name" value="Cytochrome c"/>
    <property type="match status" value="1"/>
</dbReference>
<evidence type="ECO:0000313" key="7">
    <source>
        <dbReference type="EMBL" id="MBY5959529.1"/>
    </source>
</evidence>
<protein>
    <submittedName>
        <fullName evidence="7">C-type cytochrome</fullName>
    </submittedName>
</protein>
<dbReference type="InterPro" id="IPR011042">
    <property type="entry name" value="6-blade_b-propeller_TolB-like"/>
</dbReference>
<dbReference type="InterPro" id="IPR036909">
    <property type="entry name" value="Cyt_c-like_dom_sf"/>
</dbReference>
<name>A0A953HP05_9BACT</name>
<keyword evidence="3 4" id="KW-0408">Iron</keyword>
<evidence type="ECO:0000313" key="8">
    <source>
        <dbReference type="Proteomes" id="UP000753961"/>
    </source>
</evidence>
<evidence type="ECO:0000256" key="2">
    <source>
        <dbReference type="ARBA" id="ARBA00022723"/>
    </source>
</evidence>
<keyword evidence="8" id="KW-1185">Reference proteome</keyword>
<dbReference type="GO" id="GO:0009055">
    <property type="term" value="F:electron transfer activity"/>
    <property type="evidence" value="ECO:0007669"/>
    <property type="project" value="InterPro"/>
</dbReference>
<dbReference type="Gene3D" id="2.120.10.30">
    <property type="entry name" value="TolB, C-terminal domain"/>
    <property type="match status" value="1"/>
</dbReference>
<keyword evidence="5" id="KW-0472">Membrane</keyword>
<sequence>MDRKKLHYKGFVFSKFSSLSIAVLFGAMFFGACNPVDTVKEPEKKIDHSSPEVFPENLKTLPGFEVELLYEVPLDTQGTWVRLAQNDQGRFVASDQYDKGMFWIDIVENEEGNSRVKVQKMNHSISGAQGLTWFKGSLYANMRGEGLYRMSDTEGDGMLDEVIFLEGPQVPSEHGNHALVPMSDGSGMYVVNGNHTPPPVNYNSQVSNWAEDILLPRQWDAQGHAAGMMAPGGYVATADENAENWNMVSVGYRNQYDLAIHPNGELFTFDSDMEWDLGMPWYRPTRVLHVVSGSDYGWRSGSGKWKAFYEDSHPSVLDVGPASPTGVLFGTGARFPEKYQKALFGLDWTYGIIYAFHLEPNGASYSATAEEFLSGQPLAVVDALIGKDGALYFITGGWSNETKLYRVTYTGSESTAPASYVEDSDAQLSRALRHRLEAYHGTEDPDAVAAAWPHLASEDRFIRNAARIAIEFQPVAHWIDRARTELRPQAVITSTVALARANDPSYKDDALGMLMGLDFSAMETMEKLGYLRALALTFMRLGVPDQKNCLYLANSLMRALPDKDERVNVEIVRLLVYLEDGRVIEPALELIQNSKKPEPPDWGNIIKRNSNYGGTIQQMLDRPPPINKLEYLFMLRNLKKGWSIGQYKTYFNEINKAADAMGGQSYWGFLGRMRANALQGVSDSVRLALKEIISAPIAKGPPFEVLPVTGPGKEWTVENALEVLDAPDQTKDFELGRNAYFAVGCASCHRFDGIGGNIGPDLGSVGNRFSTRKILEDIIHPSQTISDLYGASRVTLTSGRVLEGLVVKEGDVVKVYSRTPEQSPHIILSNEVESIEPVPVSQMPPGLINPLNADELRSLIAYLQSGGNPDHTVFKSK</sequence>
<proteinExistence type="predicted"/>
<evidence type="ECO:0000256" key="1">
    <source>
        <dbReference type="ARBA" id="ARBA00022617"/>
    </source>
</evidence>
<dbReference type="Gene3D" id="1.10.760.10">
    <property type="entry name" value="Cytochrome c-like domain"/>
    <property type="match status" value="1"/>
</dbReference>
<dbReference type="RefSeq" id="WP_222581066.1">
    <property type="nucleotide sequence ID" value="NZ_JAHVHU010000015.1"/>
</dbReference>
<dbReference type="InterPro" id="IPR009056">
    <property type="entry name" value="Cyt_c-like_dom"/>
</dbReference>
<feature type="domain" description="Cytochrome c" evidence="6">
    <location>
        <begin position="731"/>
        <end position="867"/>
    </location>
</feature>
<comment type="caution">
    <text evidence="7">The sequence shown here is derived from an EMBL/GenBank/DDBJ whole genome shotgun (WGS) entry which is preliminary data.</text>
</comment>
<dbReference type="PANTHER" id="PTHR33546:SF1">
    <property type="entry name" value="LARGE, MULTIFUNCTIONAL SECRETED PROTEIN"/>
    <property type="match status" value="1"/>
</dbReference>
<evidence type="ECO:0000256" key="4">
    <source>
        <dbReference type="PROSITE-ProRule" id="PRU00433"/>
    </source>
</evidence>
<dbReference type="PROSITE" id="PS51007">
    <property type="entry name" value="CYTC"/>
    <property type="match status" value="1"/>
</dbReference>
<dbReference type="InterPro" id="IPR013427">
    <property type="entry name" value="Haem-bd_dom_put"/>
</dbReference>
<dbReference type="GO" id="GO:0046872">
    <property type="term" value="F:metal ion binding"/>
    <property type="evidence" value="ECO:0007669"/>
    <property type="project" value="UniProtKB-KW"/>
</dbReference>
<dbReference type="NCBIfam" id="TIGR02603">
    <property type="entry name" value="CxxCH_TIGR02603"/>
    <property type="match status" value="1"/>
</dbReference>
<keyword evidence="5" id="KW-0812">Transmembrane</keyword>
<gene>
    <name evidence="7" type="ORF">KUV50_15360</name>
</gene>
<feature type="transmembrane region" description="Helical" evidence="5">
    <location>
        <begin position="12"/>
        <end position="32"/>
    </location>
</feature>
<dbReference type="PANTHER" id="PTHR33546">
    <property type="entry name" value="LARGE, MULTIFUNCTIONAL SECRETED PROTEIN-RELATED"/>
    <property type="match status" value="1"/>
</dbReference>
<keyword evidence="5" id="KW-1133">Transmembrane helix</keyword>
<dbReference type="Proteomes" id="UP000753961">
    <property type="component" value="Unassembled WGS sequence"/>
</dbReference>
<evidence type="ECO:0000256" key="5">
    <source>
        <dbReference type="SAM" id="Phobius"/>
    </source>
</evidence>